<protein>
    <submittedName>
        <fullName evidence="3">S-layer protein</fullName>
    </submittedName>
</protein>
<dbReference type="Proteomes" id="UP000290932">
    <property type="component" value="Unassembled WGS sequence"/>
</dbReference>
<dbReference type="PANTHER" id="PTHR35902">
    <property type="entry name" value="S-LAYER DOMAIN-LIKE PROTEIN-RELATED"/>
    <property type="match status" value="1"/>
</dbReference>
<reference evidence="3 4" key="1">
    <citation type="journal article" date="2015" name="Int. J. Syst. Evol. Microbiol.">
        <title>Methanoculleus taiwanensis sp. nov., a methanogen isolated from deep marine sediment at the deformation front area near Taiwan.</title>
        <authorList>
            <person name="Weng C.Y."/>
            <person name="Chen S.C."/>
            <person name="Lai M.C."/>
            <person name="Wu S.Y."/>
            <person name="Lin S."/>
            <person name="Yang T.F."/>
            <person name="Chen P.C."/>
        </authorList>
    </citation>
    <scope>NUCLEOTIDE SEQUENCE [LARGE SCALE GENOMIC DNA]</scope>
    <source>
        <strain evidence="3 4">CYW4</strain>
    </source>
</reference>
<comment type="caution">
    <text evidence="3">The sequence shown here is derived from an EMBL/GenBank/DDBJ whole genome shotgun (WGS) entry which is preliminary data.</text>
</comment>
<proteinExistence type="predicted"/>
<dbReference type="RefSeq" id="WP_128692415.1">
    <property type="nucleotide sequence ID" value="NZ_LHQS01000001.1"/>
</dbReference>
<name>A0A498H3S2_9EURY</name>
<dbReference type="EMBL" id="LHQS01000001">
    <property type="protein sequence ID" value="RXE56700.1"/>
    <property type="molecule type" value="Genomic_DNA"/>
</dbReference>
<dbReference type="InterPro" id="IPR011635">
    <property type="entry name" value="CARDB"/>
</dbReference>
<dbReference type="InterPro" id="IPR013783">
    <property type="entry name" value="Ig-like_fold"/>
</dbReference>
<keyword evidence="1" id="KW-0812">Transmembrane</keyword>
<dbReference type="Gene3D" id="2.60.40.10">
    <property type="entry name" value="Immunoglobulins"/>
    <property type="match status" value="2"/>
</dbReference>
<gene>
    <name evidence="3" type="ORF">ABH15_00505</name>
</gene>
<organism evidence="3 4">
    <name type="scientific">Methanoculleus taiwanensis</name>
    <dbReference type="NCBI Taxonomy" id="1550565"/>
    <lineage>
        <taxon>Archaea</taxon>
        <taxon>Methanobacteriati</taxon>
        <taxon>Methanobacteriota</taxon>
        <taxon>Stenosarchaea group</taxon>
        <taxon>Methanomicrobia</taxon>
        <taxon>Methanomicrobiales</taxon>
        <taxon>Methanomicrobiaceae</taxon>
        <taxon>Methanoculleus</taxon>
    </lineage>
</organism>
<feature type="domain" description="CARDB" evidence="2">
    <location>
        <begin position="169"/>
        <end position="239"/>
    </location>
</feature>
<sequence>MRSWELCVAALIFMLLVLPGIVTADQPSVIVSNYTVTPAVVQPGDLGTITVVLTNTATAATRTEAAAETVPGQGQTTTTTNTQINAVIEDATLKGDGIEVLTGSYGRIGALGPGQSARLTFLFRAPAEDGIYFPEVWVRVAGATSLKYPVPVNVNSGYAIIKKPAIRIERSVPESVIPGQPFNLTLVVANDGQAAANDVTVNVNASTSSITAATPQTFYIPRLAPGEEAAREMRFLTDTGTALGLQPILITVAYQNNDGNLFREVSTVGVPIQGKAELGVASVSTDPTRITVGDPIDLIIRVENSGTGDANSVRATIDGLPLQGGKEAFMGTIEPNNDAPAVFTLTADEAGTFDYTLLITYTDDFGTHTMEERLQMAVADSDDTLLLIAAAAIVIVAAVVAVWWWRRRRREEEEME</sequence>
<keyword evidence="1" id="KW-0472">Membrane</keyword>
<feature type="transmembrane region" description="Helical" evidence="1">
    <location>
        <begin position="385"/>
        <end position="405"/>
    </location>
</feature>
<dbReference type="Pfam" id="PF07705">
    <property type="entry name" value="CARDB"/>
    <property type="match status" value="1"/>
</dbReference>
<accession>A0A498H3S2</accession>
<evidence type="ECO:0000259" key="2">
    <source>
        <dbReference type="Pfam" id="PF07705"/>
    </source>
</evidence>
<dbReference type="AlphaFoldDB" id="A0A498H3S2"/>
<evidence type="ECO:0000313" key="3">
    <source>
        <dbReference type="EMBL" id="RXE56700.1"/>
    </source>
</evidence>
<evidence type="ECO:0000313" key="4">
    <source>
        <dbReference type="Proteomes" id="UP000290932"/>
    </source>
</evidence>
<evidence type="ECO:0000256" key="1">
    <source>
        <dbReference type="SAM" id="Phobius"/>
    </source>
</evidence>
<dbReference type="OrthoDB" id="116073at2157"/>
<dbReference type="PANTHER" id="PTHR35902:SF3">
    <property type="entry name" value="NPCBM-ASSOCIATED, NEW3 DOMAIN OF ALPHA-GALACTOSIDASE"/>
    <property type="match status" value="1"/>
</dbReference>
<keyword evidence="4" id="KW-1185">Reference proteome</keyword>
<keyword evidence="1" id="KW-1133">Transmembrane helix</keyword>